<dbReference type="Proteomes" id="UP001556367">
    <property type="component" value="Unassembled WGS sequence"/>
</dbReference>
<reference evidence="3" key="1">
    <citation type="submission" date="2024-06" db="EMBL/GenBank/DDBJ databases">
        <title>Multi-omics analyses provide insights into the biosynthesis of the anticancer antibiotic pleurotin in Hohenbuehelia grisea.</title>
        <authorList>
            <person name="Weaver J.A."/>
            <person name="Alberti F."/>
        </authorList>
    </citation>
    <scope>NUCLEOTIDE SEQUENCE [LARGE SCALE GENOMIC DNA]</scope>
    <source>
        <strain evidence="3">T-177</strain>
    </source>
</reference>
<proteinExistence type="predicted"/>
<protein>
    <submittedName>
        <fullName evidence="2">Uncharacterized protein</fullName>
    </submittedName>
</protein>
<name>A0ABR3JAN3_9AGAR</name>
<organism evidence="2 3">
    <name type="scientific">Hohenbuehelia grisea</name>
    <dbReference type="NCBI Taxonomy" id="104357"/>
    <lineage>
        <taxon>Eukaryota</taxon>
        <taxon>Fungi</taxon>
        <taxon>Dikarya</taxon>
        <taxon>Basidiomycota</taxon>
        <taxon>Agaricomycotina</taxon>
        <taxon>Agaricomycetes</taxon>
        <taxon>Agaricomycetidae</taxon>
        <taxon>Agaricales</taxon>
        <taxon>Pleurotineae</taxon>
        <taxon>Pleurotaceae</taxon>
        <taxon>Hohenbuehelia</taxon>
    </lineage>
</organism>
<evidence type="ECO:0000313" key="2">
    <source>
        <dbReference type="EMBL" id="KAL0952709.1"/>
    </source>
</evidence>
<feature type="transmembrane region" description="Helical" evidence="1">
    <location>
        <begin position="162"/>
        <end position="188"/>
    </location>
</feature>
<keyword evidence="3" id="KW-1185">Reference proteome</keyword>
<keyword evidence="1" id="KW-1133">Transmembrane helix</keyword>
<gene>
    <name evidence="2" type="ORF">HGRIS_006945</name>
</gene>
<dbReference type="EMBL" id="JASNQZ010000010">
    <property type="protein sequence ID" value="KAL0952709.1"/>
    <property type="molecule type" value="Genomic_DNA"/>
</dbReference>
<keyword evidence="1" id="KW-0472">Membrane</keyword>
<feature type="transmembrane region" description="Helical" evidence="1">
    <location>
        <begin position="194"/>
        <end position="215"/>
    </location>
</feature>
<feature type="transmembrane region" description="Helical" evidence="1">
    <location>
        <begin position="99"/>
        <end position="121"/>
    </location>
</feature>
<keyword evidence="1" id="KW-0812">Transmembrane</keyword>
<comment type="caution">
    <text evidence="2">The sequence shown here is derived from an EMBL/GenBank/DDBJ whole genome shotgun (WGS) entry which is preliminary data.</text>
</comment>
<accession>A0ABR3JAN3</accession>
<sequence>MSTFTRYNAQLELEPTTSFPPPPETTLFHLEEKLPGFVDALQKGWLSTFQVAATVSALFAAVATQLFVFMKDPTNFSSDSSGAADKDAPANIDTPAYRFLLVLAYASIICNCNATLAALALSERLGNLPYASQLVSANESTVTRMLGSEHDVLRRFGIGKFWLLNFWLWHLSFLLGIATTVAEIYVYMYMEESVIVRIMVSFLLVMAGLHFWSFVPKDHFEKKTAIGGARHGISGGGIEDLA</sequence>
<feature type="transmembrane region" description="Helical" evidence="1">
    <location>
        <begin position="51"/>
        <end position="70"/>
    </location>
</feature>
<evidence type="ECO:0000256" key="1">
    <source>
        <dbReference type="SAM" id="Phobius"/>
    </source>
</evidence>
<evidence type="ECO:0000313" key="3">
    <source>
        <dbReference type="Proteomes" id="UP001556367"/>
    </source>
</evidence>